<evidence type="ECO:0000256" key="2">
    <source>
        <dbReference type="SAM" id="SignalP"/>
    </source>
</evidence>
<feature type="compositionally biased region" description="Acidic residues" evidence="1">
    <location>
        <begin position="39"/>
        <end position="51"/>
    </location>
</feature>
<feature type="signal peptide" evidence="2">
    <location>
        <begin position="1"/>
        <end position="24"/>
    </location>
</feature>
<dbReference type="EMBL" id="DXAZ01000112">
    <property type="protein sequence ID" value="HIZ71474.1"/>
    <property type="molecule type" value="Genomic_DNA"/>
</dbReference>
<dbReference type="SMART" id="SM00909">
    <property type="entry name" value="Germane"/>
    <property type="match status" value="1"/>
</dbReference>
<dbReference type="AlphaFoldDB" id="A0A9D2G1V5"/>
<protein>
    <submittedName>
        <fullName evidence="4">GerMN domain-containing protein</fullName>
    </submittedName>
</protein>
<evidence type="ECO:0000259" key="3">
    <source>
        <dbReference type="SMART" id="SM00909"/>
    </source>
</evidence>
<name>A0A9D2G1V5_9LACT</name>
<comment type="caution">
    <text evidence="4">The sequence shown here is derived from an EMBL/GenBank/DDBJ whole genome shotgun (WGS) entry which is preliminary data.</text>
</comment>
<dbReference type="PROSITE" id="PS51257">
    <property type="entry name" value="PROKAR_LIPOPROTEIN"/>
    <property type="match status" value="1"/>
</dbReference>
<dbReference type="Proteomes" id="UP000824106">
    <property type="component" value="Unassembled WGS sequence"/>
</dbReference>
<evidence type="ECO:0000313" key="4">
    <source>
        <dbReference type="EMBL" id="HIZ71474.1"/>
    </source>
</evidence>
<dbReference type="Pfam" id="PF10646">
    <property type="entry name" value="Germane"/>
    <property type="match status" value="1"/>
</dbReference>
<dbReference type="InterPro" id="IPR019606">
    <property type="entry name" value="GerMN"/>
</dbReference>
<feature type="region of interest" description="Disordered" evidence="1">
    <location>
        <begin position="27"/>
        <end position="53"/>
    </location>
</feature>
<keyword evidence="2" id="KW-0732">Signal</keyword>
<reference evidence="4" key="1">
    <citation type="journal article" date="2021" name="PeerJ">
        <title>Extensive microbial diversity within the chicken gut microbiome revealed by metagenomics and culture.</title>
        <authorList>
            <person name="Gilroy R."/>
            <person name="Ravi A."/>
            <person name="Getino M."/>
            <person name="Pursley I."/>
            <person name="Horton D.L."/>
            <person name="Alikhan N.F."/>
            <person name="Baker D."/>
            <person name="Gharbi K."/>
            <person name="Hall N."/>
            <person name="Watson M."/>
            <person name="Adriaenssens E.M."/>
            <person name="Foster-Nyarko E."/>
            <person name="Jarju S."/>
            <person name="Secka A."/>
            <person name="Antonio M."/>
            <person name="Oren A."/>
            <person name="Chaudhuri R.R."/>
            <person name="La Ragione R."/>
            <person name="Hildebrand F."/>
            <person name="Pallen M.J."/>
        </authorList>
    </citation>
    <scope>NUCLEOTIDE SEQUENCE</scope>
    <source>
        <strain evidence="4">CHK169-4300</strain>
    </source>
</reference>
<evidence type="ECO:0000256" key="1">
    <source>
        <dbReference type="SAM" id="MobiDB-lite"/>
    </source>
</evidence>
<accession>A0A9D2G1V5</accession>
<proteinExistence type="predicted"/>
<gene>
    <name evidence="4" type="ORF">H9808_06910</name>
</gene>
<evidence type="ECO:0000313" key="5">
    <source>
        <dbReference type="Proteomes" id="UP000824106"/>
    </source>
</evidence>
<organism evidence="4 5">
    <name type="scientific">Candidatus Atopostipes pullistercoris</name>
    <dbReference type="NCBI Taxonomy" id="2838467"/>
    <lineage>
        <taxon>Bacteria</taxon>
        <taxon>Bacillati</taxon>
        <taxon>Bacillota</taxon>
        <taxon>Bacilli</taxon>
        <taxon>Lactobacillales</taxon>
        <taxon>Carnobacteriaceae</taxon>
        <taxon>Atopostipes</taxon>
    </lineage>
</organism>
<feature type="chain" id="PRO_5039610455" evidence="2">
    <location>
        <begin position="25"/>
        <end position="371"/>
    </location>
</feature>
<sequence>MIKKQYKWLSFSILSILLAGCGLFSNQETTEPNPKPPTEEIEEVVPEDENEPKETIDKQDLNVWLPRLDNVRYSYEGIGNEYATFDWTPQFNQENYYQFVTDNGGTKTAEIYEYKENEVVRIFQRPETYFRDNFSEIGNFTDQREEEVILKAPIEVGNSWSSNENDYEITAIDHEIEVPAGTYQTIEVTINMDDMVVKRYYAKDVGLVSEVSETEGMTIESNLETITTETPEVLPFFVYIPDEQAMGLDQVEAELTLNTNDPARVAITQLLSGQNESYKEINILSEGAEINYLFLNDENVVEVDVTSAFEENMAGSTGELFGIYTFVNTLSKYYGTQEVLLTVDGRPYNGSHITLEEGEVFTLNEEMVNEQ</sequence>
<feature type="domain" description="GerMN" evidence="3">
    <location>
        <begin position="263"/>
        <end position="352"/>
    </location>
</feature>
<reference evidence="4" key="2">
    <citation type="submission" date="2021-04" db="EMBL/GenBank/DDBJ databases">
        <authorList>
            <person name="Gilroy R."/>
        </authorList>
    </citation>
    <scope>NUCLEOTIDE SEQUENCE</scope>
    <source>
        <strain evidence="4">CHK169-4300</strain>
    </source>
</reference>